<accession>A0A1I4MKW8</accession>
<dbReference type="AlphaFoldDB" id="A0A1I4MKW8"/>
<organism evidence="1 2">
    <name type="scientific">Salibacterium qingdaonense</name>
    <dbReference type="NCBI Taxonomy" id="266892"/>
    <lineage>
        <taxon>Bacteria</taxon>
        <taxon>Bacillati</taxon>
        <taxon>Bacillota</taxon>
        <taxon>Bacilli</taxon>
        <taxon>Bacillales</taxon>
        <taxon>Bacillaceae</taxon>
    </lineage>
</organism>
<name>A0A1I4MKW8_9BACI</name>
<dbReference type="InterPro" id="IPR025004">
    <property type="entry name" value="SenN/SenS"/>
</dbReference>
<dbReference type="OrthoDB" id="2928380at2"/>
<dbReference type="Proteomes" id="UP000199668">
    <property type="component" value="Unassembled WGS sequence"/>
</dbReference>
<dbReference type="RefSeq" id="WP_143083014.1">
    <property type="nucleotide sequence ID" value="NZ_FOTY01000012.1"/>
</dbReference>
<dbReference type="EMBL" id="FOTY01000012">
    <property type="protein sequence ID" value="SFM03696.1"/>
    <property type="molecule type" value="Genomic_DNA"/>
</dbReference>
<evidence type="ECO:0000313" key="1">
    <source>
        <dbReference type="EMBL" id="SFM03696.1"/>
    </source>
</evidence>
<dbReference type="Pfam" id="PF13040">
    <property type="entry name" value="Fur_reg_FbpB"/>
    <property type="match status" value="1"/>
</dbReference>
<sequence length="54" mass="6433">MRKPMRSSMEDLIAENKQELLRDPSAINEIEKKLDEKKAKEVYVENQDETKRVQ</sequence>
<gene>
    <name evidence="1" type="ORF">SAMN04488054_11244</name>
</gene>
<protein>
    <submittedName>
        <fullName evidence="1">Fur-regulated basic protein B</fullName>
    </submittedName>
</protein>
<reference evidence="1 2" key="1">
    <citation type="submission" date="2016-10" db="EMBL/GenBank/DDBJ databases">
        <authorList>
            <person name="de Groot N.N."/>
        </authorList>
    </citation>
    <scope>NUCLEOTIDE SEQUENCE [LARGE SCALE GENOMIC DNA]</scope>
    <source>
        <strain evidence="1 2">CGMCC 1.6134</strain>
    </source>
</reference>
<proteinExistence type="predicted"/>
<evidence type="ECO:0000313" key="2">
    <source>
        <dbReference type="Proteomes" id="UP000199668"/>
    </source>
</evidence>
<keyword evidence="2" id="KW-1185">Reference proteome</keyword>